<dbReference type="AlphaFoldDB" id="A0A139HDZ7"/>
<dbReference type="SUPFAM" id="SSF142921">
    <property type="entry name" value="WGR domain-like"/>
    <property type="match status" value="1"/>
</dbReference>
<evidence type="ECO:0000256" key="1">
    <source>
        <dbReference type="SAM" id="Coils"/>
    </source>
</evidence>
<proteinExistence type="predicted"/>
<name>A0A139HDZ7_9PEZI</name>
<dbReference type="InterPro" id="IPR036420">
    <property type="entry name" value="BRCT_dom_sf"/>
</dbReference>
<dbReference type="Pfam" id="PF00533">
    <property type="entry name" value="BRCT"/>
    <property type="match status" value="1"/>
</dbReference>
<dbReference type="InterPro" id="IPR008893">
    <property type="entry name" value="WGR_domain"/>
</dbReference>
<comment type="caution">
    <text evidence="5">The sequence shown here is derived from an EMBL/GenBank/DDBJ whole genome shotgun (WGS) entry which is preliminary data.</text>
</comment>
<evidence type="ECO:0000259" key="3">
    <source>
        <dbReference type="PROSITE" id="PS50172"/>
    </source>
</evidence>
<dbReference type="Proteomes" id="UP000070133">
    <property type="component" value="Unassembled WGS sequence"/>
</dbReference>
<dbReference type="InterPro" id="IPR001357">
    <property type="entry name" value="BRCT_dom"/>
</dbReference>
<sequence length="538" mass="59844">MVHSALKGCVIVTVGLYEDWNNQKVKDWVNQASGKIEPRVTEATTHLVVSKKEWEKQSVLVQDALKRRDESLQEIEIVSYDWLADSLQTKSKKREKGYRYALPNQAGKANGANEPRSHAGLMKQLYDDHTLGPTPEEKALLEKRAAEEAELVRKREEAKMKEFEQTRMSVPEVAAIFKKGAQKAKTHLLNENHHIYQDSTGFYYDITLTKVDTKYNTNERYSLVLQIFESNNVPNTYALCASFSGTRLQQTNHTIVAIGSPWPTVYRAFTQAFFEKTGVKWNDRVKAAVERQQIERKGRMRGYAAENMGGLQPAKRVEDLDRTKFQYTPPAYGPKGEGAEMPKANEPVDLIGEDGQESDAAGDGNRSASPTQKPEFGPEEVEKFKQAVMKEEIDPYTAPFNFGDGFTATAADDNTAATTTTVYEELDLELPDIPADFALDGFELEPDTEAIAEGIDHAAGTENSSDAQQSTQSLGKRKDSPTASIADESEKAEKKQKTGGEEDMSDKGPETQFREAVDAMAAEQEAVRKVEGDEDTSG</sequence>
<feature type="coiled-coil region" evidence="1">
    <location>
        <begin position="137"/>
        <end position="166"/>
    </location>
</feature>
<reference evidence="5 6" key="1">
    <citation type="submission" date="2015-07" db="EMBL/GenBank/DDBJ databases">
        <title>Comparative genomics of the Sigatoka disease complex on banana suggests a link between parallel evolutionary changes in Pseudocercospora fijiensis and Pseudocercospora eumusae and increased virulence on the banana host.</title>
        <authorList>
            <person name="Chang T.-C."/>
            <person name="Salvucci A."/>
            <person name="Crous P.W."/>
            <person name="Stergiopoulos I."/>
        </authorList>
    </citation>
    <scope>NUCLEOTIDE SEQUENCE [LARGE SCALE GENOMIC DNA]</scope>
    <source>
        <strain evidence="5 6">CBS 114824</strain>
    </source>
</reference>
<gene>
    <name evidence="5" type="ORF">AC578_8258</name>
</gene>
<dbReference type="SMART" id="SM00292">
    <property type="entry name" value="BRCT"/>
    <property type="match status" value="1"/>
</dbReference>
<dbReference type="PROSITE" id="PS50172">
    <property type="entry name" value="BRCT"/>
    <property type="match status" value="1"/>
</dbReference>
<feature type="domain" description="BRCT" evidence="3">
    <location>
        <begin position="1"/>
        <end position="100"/>
    </location>
</feature>
<dbReference type="PROSITE" id="PS51977">
    <property type="entry name" value="WGR"/>
    <property type="match status" value="1"/>
</dbReference>
<feature type="compositionally biased region" description="Polar residues" evidence="2">
    <location>
        <begin position="461"/>
        <end position="474"/>
    </location>
</feature>
<evidence type="ECO:0000313" key="6">
    <source>
        <dbReference type="Proteomes" id="UP000070133"/>
    </source>
</evidence>
<feature type="region of interest" description="Disordered" evidence="2">
    <location>
        <begin position="441"/>
        <end position="538"/>
    </location>
</feature>
<dbReference type="InterPro" id="IPR036930">
    <property type="entry name" value="WGR_dom_sf"/>
</dbReference>
<evidence type="ECO:0000256" key="2">
    <source>
        <dbReference type="SAM" id="MobiDB-lite"/>
    </source>
</evidence>
<dbReference type="SUPFAM" id="SSF52113">
    <property type="entry name" value="BRCT domain"/>
    <property type="match status" value="1"/>
</dbReference>
<dbReference type="Gene3D" id="3.40.50.10190">
    <property type="entry name" value="BRCT domain"/>
    <property type="match status" value="1"/>
</dbReference>
<evidence type="ECO:0000313" key="5">
    <source>
        <dbReference type="EMBL" id="KXT00685.1"/>
    </source>
</evidence>
<feature type="domain" description="WGR" evidence="4">
    <location>
        <begin position="192"/>
        <end position="298"/>
    </location>
</feature>
<evidence type="ECO:0000259" key="4">
    <source>
        <dbReference type="PROSITE" id="PS51977"/>
    </source>
</evidence>
<protein>
    <submittedName>
        <fullName evidence="5">Uncharacterized protein</fullName>
    </submittedName>
</protein>
<organism evidence="5 6">
    <name type="scientific">Pseudocercospora eumusae</name>
    <dbReference type="NCBI Taxonomy" id="321146"/>
    <lineage>
        <taxon>Eukaryota</taxon>
        <taxon>Fungi</taxon>
        <taxon>Dikarya</taxon>
        <taxon>Ascomycota</taxon>
        <taxon>Pezizomycotina</taxon>
        <taxon>Dothideomycetes</taxon>
        <taxon>Dothideomycetidae</taxon>
        <taxon>Mycosphaerellales</taxon>
        <taxon>Mycosphaerellaceae</taxon>
        <taxon>Pseudocercospora</taxon>
    </lineage>
</organism>
<feature type="region of interest" description="Disordered" evidence="2">
    <location>
        <begin position="330"/>
        <end position="379"/>
    </location>
</feature>
<feature type="compositionally biased region" description="Basic and acidic residues" evidence="2">
    <location>
        <begin position="488"/>
        <end position="517"/>
    </location>
</feature>
<keyword evidence="1" id="KW-0175">Coiled coil</keyword>
<dbReference type="EMBL" id="LFZN01000068">
    <property type="protein sequence ID" value="KXT00685.1"/>
    <property type="molecule type" value="Genomic_DNA"/>
</dbReference>
<dbReference type="STRING" id="321146.A0A139HDZ7"/>
<keyword evidence="6" id="KW-1185">Reference proteome</keyword>
<accession>A0A139HDZ7</accession>
<dbReference type="OrthoDB" id="342264at2759"/>